<feature type="compositionally biased region" description="Polar residues" evidence="2">
    <location>
        <begin position="725"/>
        <end position="736"/>
    </location>
</feature>
<feature type="domain" description="PH" evidence="3">
    <location>
        <begin position="538"/>
        <end position="639"/>
    </location>
</feature>
<feature type="compositionally biased region" description="Polar residues" evidence="2">
    <location>
        <begin position="986"/>
        <end position="1011"/>
    </location>
</feature>
<dbReference type="SUPFAM" id="SSF50729">
    <property type="entry name" value="PH domain-like"/>
    <property type="match status" value="1"/>
</dbReference>
<evidence type="ECO:0000256" key="2">
    <source>
        <dbReference type="SAM" id="MobiDB-lite"/>
    </source>
</evidence>
<feature type="region of interest" description="Disordered" evidence="2">
    <location>
        <begin position="1"/>
        <end position="77"/>
    </location>
</feature>
<keyword evidence="1" id="KW-0597">Phosphoprotein</keyword>
<feature type="region of interest" description="Disordered" evidence="2">
    <location>
        <begin position="668"/>
        <end position="801"/>
    </location>
</feature>
<feature type="compositionally biased region" description="Polar residues" evidence="2">
    <location>
        <begin position="745"/>
        <end position="788"/>
    </location>
</feature>
<evidence type="ECO:0000256" key="1">
    <source>
        <dbReference type="ARBA" id="ARBA00022553"/>
    </source>
</evidence>
<comment type="caution">
    <text evidence="4">The sequence shown here is derived from an EMBL/GenBank/DDBJ whole genome shotgun (WGS) entry which is preliminary data.</text>
</comment>
<dbReference type="Pfam" id="PF20399">
    <property type="entry name" value="PH_20"/>
    <property type="match status" value="1"/>
</dbReference>
<evidence type="ECO:0000313" key="5">
    <source>
        <dbReference type="Proteomes" id="UP000568158"/>
    </source>
</evidence>
<dbReference type="PANTHER" id="PTHR31941:SF15">
    <property type="entry name" value="ACTIVATOR OF SKN7 PROTEIN 10-RELATED"/>
    <property type="match status" value="1"/>
</dbReference>
<proteinExistence type="predicted"/>
<reference evidence="4 5" key="1">
    <citation type="journal article" date="2020" name="Appl. Microbiol. Biotechnol.">
        <title>Targeted gene deletion in Brettanomyces bruxellensis with an expression-free CRISPR-Cas9 system.</title>
        <authorList>
            <person name="Varela C."/>
            <person name="Bartel C."/>
            <person name="Onetto C."/>
            <person name="Borneman A."/>
        </authorList>
    </citation>
    <scope>NUCLEOTIDE SEQUENCE [LARGE SCALE GENOMIC DNA]</scope>
    <source>
        <strain evidence="4 5">AWRI1613</strain>
    </source>
</reference>
<protein>
    <recommendedName>
        <fullName evidence="3">PH domain-containing protein</fullName>
    </recommendedName>
</protein>
<gene>
    <name evidence="4" type="ORF">HII12_005070</name>
</gene>
<feature type="compositionally biased region" description="Basic and acidic residues" evidence="2">
    <location>
        <begin position="41"/>
        <end position="54"/>
    </location>
</feature>
<dbReference type="Gene3D" id="2.30.29.30">
    <property type="entry name" value="Pleckstrin-homology domain (PH domain)/Phosphotyrosine-binding domain (PTB)"/>
    <property type="match status" value="1"/>
</dbReference>
<dbReference type="InterPro" id="IPR001849">
    <property type="entry name" value="PH_domain"/>
</dbReference>
<dbReference type="SMART" id="SM00233">
    <property type="entry name" value="PH"/>
    <property type="match status" value="1"/>
</dbReference>
<feature type="compositionally biased region" description="Basic and acidic residues" evidence="2">
    <location>
        <begin position="698"/>
        <end position="709"/>
    </location>
</feature>
<accession>A0A8H6EQ86</accession>
<organism evidence="4 5">
    <name type="scientific">Dekkera bruxellensis</name>
    <name type="common">Brettanomyces custersii</name>
    <dbReference type="NCBI Taxonomy" id="5007"/>
    <lineage>
        <taxon>Eukaryota</taxon>
        <taxon>Fungi</taxon>
        <taxon>Dikarya</taxon>
        <taxon>Ascomycota</taxon>
        <taxon>Saccharomycotina</taxon>
        <taxon>Pichiomycetes</taxon>
        <taxon>Pichiales</taxon>
        <taxon>Pichiaceae</taxon>
        <taxon>Brettanomyces</taxon>
    </lineage>
</organism>
<dbReference type="AlphaFoldDB" id="A0A8H6EQ86"/>
<dbReference type="Pfam" id="PF20400">
    <property type="entry name" value="BAR_4"/>
    <property type="match status" value="1"/>
</dbReference>
<dbReference type="Proteomes" id="UP000568158">
    <property type="component" value="Unassembled WGS sequence"/>
</dbReference>
<dbReference type="InterPro" id="IPR046868">
    <property type="entry name" value="BAR_4"/>
</dbReference>
<dbReference type="InterPro" id="IPR046869">
    <property type="entry name" value="SLM1/RGC1-like_PH"/>
</dbReference>
<evidence type="ECO:0000259" key="3">
    <source>
        <dbReference type="PROSITE" id="PS50003"/>
    </source>
</evidence>
<feature type="compositionally biased region" description="Low complexity" evidence="2">
    <location>
        <begin position="710"/>
        <end position="724"/>
    </location>
</feature>
<dbReference type="PROSITE" id="PS50003">
    <property type="entry name" value="PH_DOMAIN"/>
    <property type="match status" value="1"/>
</dbReference>
<feature type="region of interest" description="Disordered" evidence="2">
    <location>
        <begin position="865"/>
        <end position="925"/>
    </location>
</feature>
<dbReference type="PANTHER" id="PTHR31941">
    <property type="entry name" value="CYTOSKELETAL SIGNALING PROTEIN SLM1"/>
    <property type="match status" value="1"/>
</dbReference>
<evidence type="ECO:0000313" key="4">
    <source>
        <dbReference type="EMBL" id="KAF6006325.1"/>
    </source>
</evidence>
<feature type="compositionally biased region" description="Low complexity" evidence="2">
    <location>
        <begin position="880"/>
        <end position="915"/>
    </location>
</feature>
<sequence>MSEPPNDYYKSKLNDPSLFSSSEPSIKNEASPPALQSTGKRQPDGAKYLEHDLRGVPGGKSAPYANPNSSTPALVGHHKTSSSVYSNGQIFGSFSSDSITPSVSGQEASQINGSMGQLPVYAPSLYAPSNWGSSVYTLSMRPELENKFHDPSSGFANSQVLGAENYQSPYYMPIRSADEPRPLEQLIRRFSVWKMIIKQTLFYLRETAIFKKQTYLGNKAMVNNLEILRKQNSGKLKFKGSMNNASTAAKNLKKSMSTPDLSMSEQQQLYEDMEQRNRKTAETFNENTSLGKFIRKAFLPPGDHSILSLSTTFYNTHLALAERNLVTSNQITTKLVPRLQSLKESLDDTIKQMYTVKGSSDYKTRELKTEIAKTGAILSDYICSVELLTKGETKTSLGTTLKFTSIDPKNDPYLLRLKLDLQLKEQLFTEAHITDAYFDLQYKAVQLESILYRELQNVMGAFSNLINAELDCSKDNLVADLTEGFLRNDPTIDWDCFISNDNMHNLMYVTAKDSLRRDRKIRKKSDVIYLYQNDSISSCVLSGYMEKKSKILKTYSRGFYVLTFNFLHEFKGQDRRKEVNPIASYSLDKISVSAFGKDPKKFIVHTLTRSEKVKSKFVFRCESVEDTNHWLDCFRKLCSFTTAADRNNSLSEAISQCDKKQAELAGENELGTQNNMINASRLGGVSSPGESVMSDESDVGRSAEPRANDNYHSNYSSGSSMNLSGTRVGNYSSASESTDEKEVSPCNSFKQSEGKNSSAFSMRLPTFQSVKSPPSSEGSTPKETSLRAQLQRHKKAESSSTVSLDILNEHLREQRASMVKDVRANKSMWPGLATQKLSPAGKARLPSDDLSGAVMSDYFSYAAPSARTQMRTVRGRSRSKSSLNSYSRASSTSRSRSVSPAPIPRISFSSSSSPAGNLPGQMQNLNLKDDGVIQSSTKKPEAFLNPRNRVGRIALPQNEMPANFVLPVTTPGVIPKRSIRDVFQKGNISDNQGMTQAGSSTEPSSPNEWNS</sequence>
<feature type="region of interest" description="Disordered" evidence="2">
    <location>
        <begin position="984"/>
        <end position="1011"/>
    </location>
</feature>
<dbReference type="EMBL" id="JABCYN010000053">
    <property type="protein sequence ID" value="KAF6006325.1"/>
    <property type="molecule type" value="Genomic_DNA"/>
</dbReference>
<name>A0A8H6EQ86_DEKBR</name>
<dbReference type="InterPro" id="IPR011993">
    <property type="entry name" value="PH-like_dom_sf"/>
</dbReference>